<evidence type="ECO:0000313" key="3">
    <source>
        <dbReference type="Proteomes" id="UP000019151"/>
    </source>
</evidence>
<feature type="transmembrane region" description="Helical" evidence="1">
    <location>
        <begin position="31"/>
        <end position="52"/>
    </location>
</feature>
<proteinExistence type="predicted"/>
<protein>
    <submittedName>
        <fullName evidence="2">Uncharacterized protein</fullName>
    </submittedName>
</protein>
<dbReference type="KEGG" id="gba:J421_0126"/>
<evidence type="ECO:0000256" key="1">
    <source>
        <dbReference type="SAM" id="Phobius"/>
    </source>
</evidence>
<dbReference type="AlphaFoldDB" id="W0RE53"/>
<keyword evidence="1" id="KW-0812">Transmembrane</keyword>
<reference evidence="2 3" key="1">
    <citation type="journal article" date="2014" name="Genome Announc.">
        <title>Genome Sequence and Methylome of Soil Bacterium Gemmatirosa kalamazoonensis KBS708T, a Member of the Rarely Cultivated Gemmatimonadetes Phylum.</title>
        <authorList>
            <person name="Debruyn J.M."/>
            <person name="Radosevich M."/>
            <person name="Wommack K.E."/>
            <person name="Polson S.W."/>
            <person name="Hauser L.J."/>
            <person name="Fawaz M.N."/>
            <person name="Korlach J."/>
            <person name="Tsai Y.C."/>
        </authorList>
    </citation>
    <scope>NUCLEOTIDE SEQUENCE [LARGE SCALE GENOMIC DNA]</scope>
    <source>
        <strain evidence="2 3">KBS708</strain>
    </source>
</reference>
<dbReference type="HOGENOM" id="CLU_210986_0_0_0"/>
<accession>W0RE53</accession>
<evidence type="ECO:0000313" key="2">
    <source>
        <dbReference type="EMBL" id="AHG87663.1"/>
    </source>
</evidence>
<gene>
    <name evidence="2" type="ORF">J421_0126</name>
</gene>
<dbReference type="EMBL" id="CP007128">
    <property type="protein sequence ID" value="AHG87663.1"/>
    <property type="molecule type" value="Genomic_DNA"/>
</dbReference>
<name>W0RE53_9BACT</name>
<keyword evidence="1" id="KW-0472">Membrane</keyword>
<dbReference type="Proteomes" id="UP000019151">
    <property type="component" value="Chromosome"/>
</dbReference>
<keyword evidence="3" id="KW-1185">Reference proteome</keyword>
<organism evidence="2 3">
    <name type="scientific">Gemmatirosa kalamazoonensis</name>
    <dbReference type="NCBI Taxonomy" id="861299"/>
    <lineage>
        <taxon>Bacteria</taxon>
        <taxon>Pseudomonadati</taxon>
        <taxon>Gemmatimonadota</taxon>
        <taxon>Gemmatimonadia</taxon>
        <taxon>Gemmatimonadales</taxon>
        <taxon>Gemmatimonadaceae</taxon>
        <taxon>Gemmatirosa</taxon>
    </lineage>
</organism>
<dbReference type="STRING" id="861299.J421_0126"/>
<keyword evidence="1" id="KW-1133">Transmembrane helix</keyword>
<sequence>MRKLILMSILLVSVGLPMVAARDRMALRGLRRTVVGFAAFVAIYVFLLVLVLPRL</sequence>
<dbReference type="InParanoid" id="W0RE53"/>